<evidence type="ECO:0000256" key="1">
    <source>
        <dbReference type="ARBA" id="ARBA00009183"/>
    </source>
</evidence>
<dbReference type="EC" id="1.-.-.-" evidence="6"/>
<dbReference type="AlphaFoldDB" id="A0A803NT97"/>
<dbReference type="SUPFAM" id="SSF51905">
    <property type="entry name" value="FAD/NAD(P)-binding domain"/>
    <property type="match status" value="2"/>
</dbReference>
<sequence>MAPTSPIFTKIGIIGAGVSAPLTSNRLTETKEYSFPSHLEVLDYLNSYARHFDVLKCVRFNSKVVALRYLGGKTTTDKMDTPEEYGSLLSGHPVWEVAVQTNNSDEIQLYNFEFVVMCLGMYGDVAMMPEFPEKKGPEIFEGKVLHTIDYCKLDKDATSDLIKNKKVSVIGYKKSAIDLALECALQNQGSEGKPCTLVVRTLHWAIPHYWIWGLPFFLFNSTMSLQFPLEKPNQSILRLLFSSLFSPLLRQAASKLMESYLLRKLPLEKYGLKPEHPFVEDYASCQMAVIPEKFIPEAEKGNIVFKKASNWWFWEKGIEFEDKSKIEADVVILATGYDGNKKLQAIMPESFRSLVDYPSGLIPLYRGTIHPLIPNMGFIGYVETVSNLHSSEMRSMWLSRLVDKKFKLPGVPTMLDKTLKEMEAMKRTTRFYKRNCISIYNVNHNDEICEEMGWTAWKKKTWVSEAFSKFRTKGYFN</sequence>
<dbReference type="GO" id="GO:0004499">
    <property type="term" value="F:N,N-dimethylaniline monooxygenase activity"/>
    <property type="evidence" value="ECO:0007669"/>
    <property type="project" value="InterPro"/>
</dbReference>
<reference evidence="7" key="1">
    <citation type="submission" date="2018-11" db="EMBL/GenBank/DDBJ databases">
        <authorList>
            <person name="Grassa J C."/>
        </authorList>
    </citation>
    <scope>NUCLEOTIDE SEQUENCE [LARGE SCALE GENOMIC DNA]</scope>
</reference>
<dbReference type="Proteomes" id="UP000596661">
    <property type="component" value="Chromosome 2"/>
</dbReference>
<dbReference type="EMBL" id="UZAU01000177">
    <property type="status" value="NOT_ANNOTATED_CDS"/>
    <property type="molecule type" value="Genomic_DNA"/>
</dbReference>
<keyword evidence="3 6" id="KW-0274">FAD</keyword>
<keyword evidence="6" id="KW-0503">Monooxygenase</keyword>
<dbReference type="InterPro" id="IPR000960">
    <property type="entry name" value="Flavin_mOase"/>
</dbReference>
<dbReference type="OMA" id="EDEIEWH"/>
<proteinExistence type="inferred from homology"/>
<accession>A0A803NT97</accession>
<organism evidence="7 8">
    <name type="scientific">Cannabis sativa</name>
    <name type="common">Hemp</name>
    <name type="synonym">Marijuana</name>
    <dbReference type="NCBI Taxonomy" id="3483"/>
    <lineage>
        <taxon>Eukaryota</taxon>
        <taxon>Viridiplantae</taxon>
        <taxon>Streptophyta</taxon>
        <taxon>Embryophyta</taxon>
        <taxon>Tracheophyta</taxon>
        <taxon>Spermatophyta</taxon>
        <taxon>Magnoliopsida</taxon>
        <taxon>eudicotyledons</taxon>
        <taxon>Gunneridae</taxon>
        <taxon>Pentapetalae</taxon>
        <taxon>rosids</taxon>
        <taxon>fabids</taxon>
        <taxon>Rosales</taxon>
        <taxon>Cannabaceae</taxon>
        <taxon>Cannabis</taxon>
    </lineage>
</organism>
<evidence type="ECO:0000256" key="2">
    <source>
        <dbReference type="ARBA" id="ARBA00022630"/>
    </source>
</evidence>
<dbReference type="GO" id="GO:0050660">
    <property type="term" value="F:flavin adenine dinucleotide binding"/>
    <property type="evidence" value="ECO:0007669"/>
    <property type="project" value="InterPro"/>
</dbReference>
<keyword evidence="5 6" id="KW-0560">Oxidoreductase</keyword>
<evidence type="ECO:0000256" key="3">
    <source>
        <dbReference type="ARBA" id="ARBA00022827"/>
    </source>
</evidence>
<dbReference type="InterPro" id="IPR036188">
    <property type="entry name" value="FAD/NAD-bd_sf"/>
</dbReference>
<evidence type="ECO:0000313" key="7">
    <source>
        <dbReference type="EnsemblPlants" id="cds.evm.model.02.1344"/>
    </source>
</evidence>
<dbReference type="EnsemblPlants" id="evm.model.02.1344">
    <property type="protein sequence ID" value="cds.evm.model.02.1344"/>
    <property type="gene ID" value="evm.TU.02.1344"/>
</dbReference>
<dbReference type="InterPro" id="IPR020946">
    <property type="entry name" value="Flavin_mOase-like"/>
</dbReference>
<evidence type="ECO:0000313" key="8">
    <source>
        <dbReference type="Proteomes" id="UP000596661"/>
    </source>
</evidence>
<dbReference type="PIRSF" id="PIRSF000332">
    <property type="entry name" value="FMO"/>
    <property type="match status" value="1"/>
</dbReference>
<keyword evidence="8" id="KW-1185">Reference proteome</keyword>
<protein>
    <recommendedName>
        <fullName evidence="6">Flavin-containing monooxygenase</fullName>
        <ecNumber evidence="6">1.-.-.-</ecNumber>
    </recommendedName>
</protein>
<dbReference type="InterPro" id="IPR050346">
    <property type="entry name" value="FMO-like"/>
</dbReference>
<dbReference type="Gramene" id="evm.model.02.1344">
    <property type="protein sequence ID" value="cds.evm.model.02.1344"/>
    <property type="gene ID" value="evm.TU.02.1344"/>
</dbReference>
<keyword evidence="4" id="KW-0521">NADP</keyword>
<keyword evidence="2 6" id="KW-0285">Flavoprotein</keyword>
<comment type="cofactor">
    <cofactor evidence="6">
        <name>FAD</name>
        <dbReference type="ChEBI" id="CHEBI:57692"/>
    </cofactor>
</comment>
<evidence type="ECO:0000256" key="5">
    <source>
        <dbReference type="ARBA" id="ARBA00023002"/>
    </source>
</evidence>
<dbReference type="Pfam" id="PF00743">
    <property type="entry name" value="FMO-like"/>
    <property type="match status" value="1"/>
</dbReference>
<name>A0A803NT97_CANSA</name>
<dbReference type="PANTHER" id="PTHR23023">
    <property type="entry name" value="DIMETHYLANILINE MONOOXYGENASE"/>
    <property type="match status" value="1"/>
</dbReference>
<dbReference type="Gene3D" id="3.50.50.60">
    <property type="entry name" value="FAD/NAD(P)-binding domain"/>
    <property type="match status" value="2"/>
</dbReference>
<comment type="similarity">
    <text evidence="1 6">Belongs to the FMO family.</text>
</comment>
<evidence type="ECO:0000256" key="6">
    <source>
        <dbReference type="RuleBase" id="RU361177"/>
    </source>
</evidence>
<evidence type="ECO:0000256" key="4">
    <source>
        <dbReference type="ARBA" id="ARBA00022857"/>
    </source>
</evidence>
<reference evidence="7" key="2">
    <citation type="submission" date="2021-03" db="UniProtKB">
        <authorList>
            <consortium name="EnsemblPlants"/>
        </authorList>
    </citation>
    <scope>IDENTIFICATION</scope>
</reference>
<dbReference type="GO" id="GO:0050661">
    <property type="term" value="F:NADP binding"/>
    <property type="evidence" value="ECO:0007669"/>
    <property type="project" value="InterPro"/>
</dbReference>